<sequence length="180" mass="21509">MAIKERRVDEYVKENKEFFSQPIVKKFFESDPEHSKLLHEALKAEAFDTTCKESIELNKRFTRFFLKYRLVSYIATLSHRYSQYFDKEKRKFKKRYQLSLNKPAGDNEKDLHVIDLIESENLDMLDKVLDKTDCLTELIADEVLFNAIYKLTQKQRKVLYLVIIENMKVKEVAEHFNDSP</sequence>
<dbReference type="RefSeq" id="WP_350344248.1">
    <property type="nucleotide sequence ID" value="NZ_CP158367.1"/>
</dbReference>
<dbReference type="SUPFAM" id="SSF88659">
    <property type="entry name" value="Sigma3 and sigma4 domains of RNA polymerase sigma factors"/>
    <property type="match status" value="1"/>
</dbReference>
<proteinExistence type="predicted"/>
<reference evidence="1" key="1">
    <citation type="journal article" date="2013" name="Extremophiles">
        <title>Proteinivorax tanatarense gen. nov., sp. nov., an anaerobic, haloalkaliphilic, proteolytic bacterium isolated from a decaying algal bloom, and proposal of Proteinivoraceae fam. nov.</title>
        <authorList>
            <person name="Kevbrin V."/>
            <person name="Boltyanskaya Y."/>
            <person name="Zhilina T."/>
            <person name="Kolganova T."/>
            <person name="Lavrentjeva E."/>
            <person name="Kuznetsov B."/>
        </authorList>
    </citation>
    <scope>NUCLEOTIDE SEQUENCE</scope>
    <source>
        <strain evidence="1">Z-910T</strain>
    </source>
</reference>
<dbReference type="AlphaFoldDB" id="A0AAU7VN73"/>
<evidence type="ECO:0008006" key="2">
    <source>
        <dbReference type="Google" id="ProtNLM"/>
    </source>
</evidence>
<evidence type="ECO:0000313" key="1">
    <source>
        <dbReference type="EMBL" id="XBX75504.1"/>
    </source>
</evidence>
<dbReference type="EMBL" id="CP158367">
    <property type="protein sequence ID" value="XBX75504.1"/>
    <property type="molecule type" value="Genomic_DNA"/>
</dbReference>
<gene>
    <name evidence="1" type="ORF">PRVXT_000640</name>
</gene>
<protein>
    <recommendedName>
        <fullName evidence="2">Sigma-70 family RNA polymerase sigma factor</fullName>
    </recommendedName>
</protein>
<name>A0AAU7VN73_9FIRM</name>
<dbReference type="InterPro" id="IPR013324">
    <property type="entry name" value="RNA_pol_sigma_r3/r4-like"/>
</dbReference>
<reference evidence="1" key="2">
    <citation type="submission" date="2024-06" db="EMBL/GenBank/DDBJ databases">
        <authorList>
            <person name="Petrova K.O."/>
            <person name="Toshchakov S.V."/>
            <person name="Boltjanskaja Y.V."/>
            <person name="Kevbrin V."/>
        </authorList>
    </citation>
    <scope>NUCLEOTIDE SEQUENCE</scope>
    <source>
        <strain evidence="1">Z-910T</strain>
    </source>
</reference>
<organism evidence="1">
    <name type="scientific">Proteinivorax tanatarense</name>
    <dbReference type="NCBI Taxonomy" id="1260629"/>
    <lineage>
        <taxon>Bacteria</taxon>
        <taxon>Bacillati</taxon>
        <taxon>Bacillota</taxon>
        <taxon>Clostridia</taxon>
        <taxon>Eubacteriales</taxon>
        <taxon>Proteinivoracaceae</taxon>
        <taxon>Proteinivorax</taxon>
    </lineage>
</organism>
<accession>A0AAU7VN73</accession>
<dbReference type="Gene3D" id="1.20.140.160">
    <property type="match status" value="1"/>
</dbReference>